<name>A0A8S1IJT2_9CHLO</name>
<proteinExistence type="predicted"/>
<dbReference type="PANTHER" id="PTHR37321">
    <property type="entry name" value="EXPORTED PROTEIN-RELATED"/>
    <property type="match status" value="1"/>
</dbReference>
<evidence type="ECO:0000259" key="3">
    <source>
        <dbReference type="Pfam" id="PF16216"/>
    </source>
</evidence>
<dbReference type="Proteomes" id="UP000708148">
    <property type="component" value="Unassembled WGS sequence"/>
</dbReference>
<keyword evidence="6" id="KW-1185">Reference proteome</keyword>
<dbReference type="OrthoDB" id="191687at2759"/>
<dbReference type="Pfam" id="PF16216">
    <property type="entry name" value="GxGYxYP_N"/>
    <property type="match status" value="1"/>
</dbReference>
<protein>
    <submittedName>
        <fullName evidence="5">Uncharacterized protein</fullName>
    </submittedName>
</protein>
<gene>
    <name evidence="5" type="ORF">OSTQU699_LOCUS276</name>
</gene>
<dbReference type="Gene3D" id="3.20.20.490">
    <property type="entry name" value="GxGYxYP glycoside hydrolase, C-terminal domain"/>
    <property type="match status" value="1"/>
</dbReference>
<evidence type="ECO:0000256" key="1">
    <source>
        <dbReference type="SAM" id="SignalP"/>
    </source>
</evidence>
<dbReference type="InterPro" id="IPR048309">
    <property type="entry name" value="GxGYxYP_N_3rd"/>
</dbReference>
<reference evidence="5" key="1">
    <citation type="submission" date="2020-12" db="EMBL/GenBank/DDBJ databases">
        <authorList>
            <person name="Iha C."/>
        </authorList>
    </citation>
    <scope>NUCLEOTIDE SEQUENCE</scope>
</reference>
<feature type="domain" description="GxGYxYP putative glycoside hydrolase third N-terminal" evidence="4">
    <location>
        <begin position="194"/>
        <end position="276"/>
    </location>
</feature>
<dbReference type="PANTHER" id="PTHR37321:SF1">
    <property type="entry name" value="EXPORTED PROTEIN"/>
    <property type="match status" value="1"/>
</dbReference>
<organism evidence="5 6">
    <name type="scientific">Ostreobium quekettii</name>
    <dbReference type="NCBI Taxonomy" id="121088"/>
    <lineage>
        <taxon>Eukaryota</taxon>
        <taxon>Viridiplantae</taxon>
        <taxon>Chlorophyta</taxon>
        <taxon>core chlorophytes</taxon>
        <taxon>Ulvophyceae</taxon>
        <taxon>TCBD clade</taxon>
        <taxon>Bryopsidales</taxon>
        <taxon>Ostreobineae</taxon>
        <taxon>Ostreobiaceae</taxon>
        <taxon>Ostreobium</taxon>
    </lineage>
</organism>
<evidence type="ECO:0000259" key="2">
    <source>
        <dbReference type="Pfam" id="PF14323"/>
    </source>
</evidence>
<evidence type="ECO:0000259" key="4">
    <source>
        <dbReference type="Pfam" id="PF20958"/>
    </source>
</evidence>
<feature type="domain" description="GxGYxYP putative glycoside hydrolase C-terminal" evidence="2">
    <location>
        <begin position="313"/>
        <end position="551"/>
    </location>
</feature>
<dbReference type="EMBL" id="CAJHUC010000280">
    <property type="protein sequence ID" value="CAD7694916.1"/>
    <property type="molecule type" value="Genomic_DNA"/>
</dbReference>
<accession>A0A8S1IJT2</accession>
<comment type="caution">
    <text evidence="5">The sequence shown here is derived from an EMBL/GenBank/DDBJ whole genome shotgun (WGS) entry which is preliminary data.</text>
</comment>
<feature type="chain" id="PRO_5035936751" evidence="1">
    <location>
        <begin position="27"/>
        <end position="568"/>
    </location>
</feature>
<sequence length="568" mass="62375">MANCLLHVQFCCMLVAVFMLQQLVHGNCLDIWYPPATRGVNTSDHLYVVDDYSWSIDDQLLVQSLQGVSARTAPAVYRNQSDGPPGPQTNAAPMWLDLLLDFNLVTTVTEVESARQLLSYLVERVTGYVLGDASQPNSALTAASGLDGNVVVATEVTEILLQEHGVGLVMDVRNMSVLEVINALNGSAQFSRCTVSMQEPAKGSYLADFTIFSRGITFFAENMSDEIVTRVMSWLKTPATVFGWGRSEEDMVQTTSHYGHMVHAADWALNLATLTNYHIPSVQWLSLLSQKGETSTRATAGHCSVANTRSTSVHTVTFFLTDGDNIQWLLSNFATSSSWWASPLRGQVPLGWTLSPALDSLAPVVMHYLYMTATSNDTFLAAPSGLGYVYPDLMLKAPDGREKLGDFADLTLDHMKKTGMTVLNVLGWEYSQEAANLMTTGTKDRDNAEEDVIQGVFWMSKASAEHGEINRTPAGVPVVLPRYQLAWWADNVTTLLDKLEAMPKDPTSPLGYSMIPVFVWDYGVPDVVTLVAKLEEIGGFDIVSPTEFLTRISTWLLVDDARCESPAV</sequence>
<dbReference type="Pfam" id="PF14323">
    <property type="entry name" value="GxGYxYP_C"/>
    <property type="match status" value="1"/>
</dbReference>
<keyword evidence="1" id="KW-0732">Signal</keyword>
<evidence type="ECO:0000313" key="5">
    <source>
        <dbReference type="EMBL" id="CAD7694916.1"/>
    </source>
</evidence>
<dbReference type="InterPro" id="IPR038410">
    <property type="entry name" value="GxGYxYP_C_sf"/>
</dbReference>
<evidence type="ECO:0000313" key="6">
    <source>
        <dbReference type="Proteomes" id="UP000708148"/>
    </source>
</evidence>
<dbReference type="Pfam" id="PF20958">
    <property type="entry name" value="GxGYxYP_N_3rd"/>
    <property type="match status" value="1"/>
</dbReference>
<dbReference type="InterPro" id="IPR032626">
    <property type="entry name" value="GxGYxYP_N_1st"/>
</dbReference>
<dbReference type="AlphaFoldDB" id="A0A8S1IJT2"/>
<dbReference type="InterPro" id="IPR025832">
    <property type="entry name" value="GxGYxYP_C"/>
</dbReference>
<feature type="signal peptide" evidence="1">
    <location>
        <begin position="1"/>
        <end position="26"/>
    </location>
</feature>
<feature type="domain" description="GxGYxYP putative glycoside hydrolase first N-terminal" evidence="3">
    <location>
        <begin position="45"/>
        <end position="120"/>
    </location>
</feature>